<keyword evidence="2" id="KW-1185">Reference proteome</keyword>
<sequence>MDPSMGARRGWALASIDASGTNTWQYLLLRDLIVDPDLHPEIGMQAPGTPDPETVRYALHLMHSEKGLWRCMAKSSYKYLCGDLRLAAAVAESSRSGGLSKDLLTPGSLVGAASVAGAGAITDALPWLQTSGTVVTAGMLIIIGNIGLDGFCEWIHDYVIPMPQRPDIDS</sequence>
<dbReference type="EMBL" id="BOMQ01000061">
    <property type="protein sequence ID" value="GIE51666.1"/>
    <property type="molecule type" value="Genomic_DNA"/>
</dbReference>
<proteinExistence type="predicted"/>
<protein>
    <submittedName>
        <fullName evidence="1">Uncharacterized protein</fullName>
    </submittedName>
</protein>
<organism evidence="1 2">
    <name type="scientific">Actinoplanes nipponensis</name>
    <dbReference type="NCBI Taxonomy" id="135950"/>
    <lineage>
        <taxon>Bacteria</taxon>
        <taxon>Bacillati</taxon>
        <taxon>Actinomycetota</taxon>
        <taxon>Actinomycetes</taxon>
        <taxon>Micromonosporales</taxon>
        <taxon>Micromonosporaceae</taxon>
        <taxon>Actinoplanes</taxon>
    </lineage>
</organism>
<accession>A0A919MNK2</accession>
<dbReference type="AlphaFoldDB" id="A0A919MNK2"/>
<reference evidence="1" key="1">
    <citation type="submission" date="2021-01" db="EMBL/GenBank/DDBJ databases">
        <title>Whole genome shotgun sequence of Actinoplanes nipponensis NBRC 14063.</title>
        <authorList>
            <person name="Komaki H."/>
            <person name="Tamura T."/>
        </authorList>
    </citation>
    <scope>NUCLEOTIDE SEQUENCE</scope>
    <source>
        <strain evidence="1">NBRC 14063</strain>
    </source>
</reference>
<gene>
    <name evidence="1" type="ORF">Ani05nite_52000</name>
</gene>
<dbReference type="RefSeq" id="WP_203772410.1">
    <property type="nucleotide sequence ID" value="NZ_BAAAYJ010000097.1"/>
</dbReference>
<evidence type="ECO:0000313" key="2">
    <source>
        <dbReference type="Proteomes" id="UP000647172"/>
    </source>
</evidence>
<evidence type="ECO:0000313" key="1">
    <source>
        <dbReference type="EMBL" id="GIE51666.1"/>
    </source>
</evidence>
<comment type="caution">
    <text evidence="1">The sequence shown here is derived from an EMBL/GenBank/DDBJ whole genome shotgun (WGS) entry which is preliminary data.</text>
</comment>
<dbReference type="Proteomes" id="UP000647172">
    <property type="component" value="Unassembled WGS sequence"/>
</dbReference>
<name>A0A919MNK2_9ACTN</name>